<evidence type="ECO:0000256" key="4">
    <source>
        <dbReference type="ARBA" id="ARBA00022692"/>
    </source>
</evidence>
<dbReference type="Pfam" id="PF02687">
    <property type="entry name" value="FtsX"/>
    <property type="match status" value="1"/>
</dbReference>
<feature type="transmembrane region" description="Helical" evidence="7">
    <location>
        <begin position="29"/>
        <end position="49"/>
    </location>
</feature>
<dbReference type="RefSeq" id="WP_002683596.1">
    <property type="nucleotide sequence ID" value="NZ_CM001795.1"/>
</dbReference>
<feature type="domain" description="MacB-like periplasmic core" evidence="9">
    <location>
        <begin position="30"/>
        <end position="250"/>
    </location>
</feature>
<evidence type="ECO:0000256" key="6">
    <source>
        <dbReference type="ARBA" id="ARBA00023136"/>
    </source>
</evidence>
<comment type="similarity">
    <text evidence="2">Belongs to the ABC-4 integral membrane protein family. LolC/E subfamily.</text>
</comment>
<evidence type="ECO:0000256" key="7">
    <source>
        <dbReference type="SAM" id="Phobius"/>
    </source>
</evidence>
<dbReference type="GO" id="GO:0098797">
    <property type="term" value="C:plasma membrane protein complex"/>
    <property type="evidence" value="ECO:0007669"/>
    <property type="project" value="TreeGrafter"/>
</dbReference>
<evidence type="ECO:0000259" key="8">
    <source>
        <dbReference type="Pfam" id="PF02687"/>
    </source>
</evidence>
<dbReference type="PANTHER" id="PTHR30489">
    <property type="entry name" value="LIPOPROTEIN-RELEASING SYSTEM TRANSMEMBRANE PROTEIN LOLE"/>
    <property type="match status" value="1"/>
</dbReference>
<dbReference type="InterPro" id="IPR003838">
    <property type="entry name" value="ABC3_permease_C"/>
</dbReference>
<feature type="transmembrane region" description="Helical" evidence="7">
    <location>
        <begin position="285"/>
        <end position="310"/>
    </location>
</feature>
<dbReference type="EMBL" id="AGDV01000006">
    <property type="protein sequence ID" value="EMB34985.1"/>
    <property type="molecule type" value="Genomic_DNA"/>
</dbReference>
<dbReference type="Proteomes" id="UP000011705">
    <property type="component" value="Chromosome"/>
</dbReference>
<feature type="domain" description="ABC3 transporter permease C-terminal" evidence="8">
    <location>
        <begin position="288"/>
        <end position="377"/>
    </location>
</feature>
<feature type="transmembrane region" description="Helical" evidence="7">
    <location>
        <begin position="414"/>
        <end position="437"/>
    </location>
</feature>
<sequence length="448" mass="48939">MKNLVFIKMAFRFLGIGSGKTVSNARKSLFGAVLGIGISIIPLIVVLVVSDGMIQGITSRTIELGTGHLQVINMRSISSYKNAETEKNVRSLILEFNEGNFVENAWIERQGNGLVIGKSGRSGGAIRAVEPEFFTQNIRALNLIKVISGSLEFENNKSAILGTAIAEKLGLKVGDTCRIITISKNEKGKTIPRVSSFKISGLISSGYQELDALWVFIPLEEGLKIMPMSSSLTSIVVSTKDPFDDDKMQALQLKLSSILPETFSIYSWADLNRSAFTSFKTTKNILLFIMFLIVLVASANISSAIVMLVMERRREIAILKAAGAHPSSISLAFLLAGLLTSLGGIILGMPLGILAAIHINEIFAYAEKILNHIQNFFYTFVYGTGGTGKPLEIHLLDPAYYLEYIPVKLNLFDLYTIAVSMLILSVVVCLIPAVRAGKEKPIEIMRKL</sequence>
<dbReference type="InterPro" id="IPR051447">
    <property type="entry name" value="Lipoprotein-release_system"/>
</dbReference>
<accession>A0A0E2E6S1</accession>
<organism evidence="10">
    <name type="scientific">Treponema denticola H-22</name>
    <dbReference type="NCBI Taxonomy" id="999432"/>
    <lineage>
        <taxon>Bacteria</taxon>
        <taxon>Pseudomonadati</taxon>
        <taxon>Spirochaetota</taxon>
        <taxon>Spirochaetia</taxon>
        <taxon>Spirochaetales</taxon>
        <taxon>Treponemataceae</taxon>
        <taxon>Treponema</taxon>
    </lineage>
</organism>
<name>A0A0E2E6S1_TREDN</name>
<keyword evidence="6 7" id="KW-0472">Membrane</keyword>
<comment type="subcellular location">
    <subcellularLocation>
        <location evidence="1">Cell membrane</location>
        <topology evidence="1">Multi-pass membrane protein</topology>
    </subcellularLocation>
</comment>
<dbReference type="AlphaFoldDB" id="A0A0E2E6S1"/>
<evidence type="ECO:0000256" key="3">
    <source>
        <dbReference type="ARBA" id="ARBA00022475"/>
    </source>
</evidence>
<evidence type="ECO:0000256" key="5">
    <source>
        <dbReference type="ARBA" id="ARBA00022989"/>
    </source>
</evidence>
<comment type="caution">
    <text evidence="10">The sequence shown here is derived from an EMBL/GenBank/DDBJ whole genome shotgun (WGS) entry which is preliminary data.</text>
</comment>
<evidence type="ECO:0000313" key="10">
    <source>
        <dbReference type="EMBL" id="EMB34985.1"/>
    </source>
</evidence>
<dbReference type="Pfam" id="PF12704">
    <property type="entry name" value="MacB_PCD"/>
    <property type="match status" value="1"/>
</dbReference>
<dbReference type="PATRIC" id="fig|999432.5.peg.779"/>
<evidence type="ECO:0008006" key="11">
    <source>
        <dbReference type="Google" id="ProtNLM"/>
    </source>
</evidence>
<proteinExistence type="inferred from homology"/>
<gene>
    <name evidence="10" type="ORF">HMPREF9726_00751</name>
</gene>
<dbReference type="PANTHER" id="PTHR30489:SF0">
    <property type="entry name" value="LIPOPROTEIN-RELEASING SYSTEM TRANSMEMBRANE PROTEIN LOLE"/>
    <property type="match status" value="1"/>
</dbReference>
<protein>
    <recommendedName>
        <fullName evidence="11">LolC/E family lipoprotein releasing system, transmembrane protein</fullName>
    </recommendedName>
</protein>
<evidence type="ECO:0000256" key="1">
    <source>
        <dbReference type="ARBA" id="ARBA00004651"/>
    </source>
</evidence>
<evidence type="ECO:0000256" key="2">
    <source>
        <dbReference type="ARBA" id="ARBA00005236"/>
    </source>
</evidence>
<dbReference type="GO" id="GO:0044874">
    <property type="term" value="P:lipoprotein localization to outer membrane"/>
    <property type="evidence" value="ECO:0007669"/>
    <property type="project" value="TreeGrafter"/>
</dbReference>
<dbReference type="HOGENOM" id="CLU_000604_8_1_12"/>
<evidence type="ECO:0000259" key="9">
    <source>
        <dbReference type="Pfam" id="PF12704"/>
    </source>
</evidence>
<dbReference type="InterPro" id="IPR025857">
    <property type="entry name" value="MacB_PCD"/>
</dbReference>
<keyword evidence="5 7" id="KW-1133">Transmembrane helix</keyword>
<reference evidence="10" key="1">
    <citation type="submission" date="2012-01" db="EMBL/GenBank/DDBJ databases">
        <title>The Genome Sequence of Treponema denticola H-22.</title>
        <authorList>
            <consortium name="The Broad Institute Genome Sequencing Platform"/>
            <person name="Earl A."/>
            <person name="Ward D."/>
            <person name="Feldgarden M."/>
            <person name="Gevers D."/>
            <person name="Blanton J.M."/>
            <person name="Fenno C.J."/>
            <person name="Baranova O.V."/>
            <person name="Mathney J."/>
            <person name="Dewhirst F.E."/>
            <person name="Izard J."/>
            <person name="Young S.K."/>
            <person name="Zeng Q."/>
            <person name="Gargeya S."/>
            <person name="Fitzgerald M."/>
            <person name="Haas B."/>
            <person name="Abouelleil A."/>
            <person name="Alvarado L."/>
            <person name="Arachchi H.M."/>
            <person name="Berlin A."/>
            <person name="Chapman S.B."/>
            <person name="Gearin G."/>
            <person name="Goldberg J."/>
            <person name="Griggs A."/>
            <person name="Gujja S."/>
            <person name="Hansen M."/>
            <person name="Heiman D."/>
            <person name="Howarth C."/>
            <person name="Larimer J."/>
            <person name="Lui A."/>
            <person name="MacDonald P.J.P."/>
            <person name="McCowen C."/>
            <person name="Montmayeur A."/>
            <person name="Murphy C."/>
            <person name="Neiman D."/>
            <person name="Pearson M."/>
            <person name="Priest M."/>
            <person name="Roberts A."/>
            <person name="Saif S."/>
            <person name="Shea T."/>
            <person name="Sisk P."/>
            <person name="Stolte C."/>
            <person name="Sykes S."/>
            <person name="Wortman J."/>
            <person name="Nusbaum C."/>
            <person name="Birren B."/>
        </authorList>
    </citation>
    <scope>NUCLEOTIDE SEQUENCE [LARGE SCALE GENOMIC DNA]</scope>
    <source>
        <strain evidence="10">H-22</strain>
    </source>
</reference>
<keyword evidence="4 7" id="KW-0812">Transmembrane</keyword>
<feature type="transmembrane region" description="Helical" evidence="7">
    <location>
        <begin position="331"/>
        <end position="357"/>
    </location>
</feature>
<keyword evidence="3" id="KW-1003">Cell membrane</keyword>